<dbReference type="Ensembl" id="ENSAMXT00000054720.1">
    <property type="protein sequence ID" value="ENSAMXP00000045080.1"/>
    <property type="gene ID" value="ENSAMXG00000007441.2"/>
</dbReference>
<evidence type="ECO:0000256" key="7">
    <source>
        <dbReference type="ARBA" id="ARBA00023015"/>
    </source>
</evidence>
<evidence type="ECO:0000259" key="12">
    <source>
        <dbReference type="PROSITE" id="PS50157"/>
    </source>
</evidence>
<dbReference type="Bgee" id="ENSAMXG00000007441">
    <property type="expression patterns" value="Expressed in camera-type eye and 14 other cell types or tissues"/>
</dbReference>
<dbReference type="GO" id="GO:0006357">
    <property type="term" value="P:regulation of transcription by RNA polymerase II"/>
    <property type="evidence" value="ECO:0007669"/>
    <property type="project" value="TreeGrafter"/>
</dbReference>
<dbReference type="Gene3D" id="3.30.160.60">
    <property type="entry name" value="Classic Zinc Finger"/>
    <property type="match status" value="6"/>
</dbReference>
<keyword evidence="6" id="KW-0862">Zinc</keyword>
<comment type="similarity">
    <text evidence="2">Belongs to the krueppel C2H2-type zinc-finger protein family.</text>
</comment>
<evidence type="ECO:0000256" key="8">
    <source>
        <dbReference type="ARBA" id="ARBA00023125"/>
    </source>
</evidence>
<evidence type="ECO:0000256" key="6">
    <source>
        <dbReference type="ARBA" id="ARBA00022833"/>
    </source>
</evidence>
<dbReference type="GeneTree" id="ENSGT01000000215019"/>
<feature type="domain" description="C2H2-type" evidence="12">
    <location>
        <begin position="246"/>
        <end position="273"/>
    </location>
</feature>
<keyword evidence="10" id="KW-0539">Nucleus</keyword>
<evidence type="ECO:0000256" key="9">
    <source>
        <dbReference type="ARBA" id="ARBA00023163"/>
    </source>
</evidence>
<keyword evidence="7" id="KW-0805">Transcription regulation</keyword>
<feature type="domain" description="C2H2-type" evidence="12">
    <location>
        <begin position="144"/>
        <end position="171"/>
    </location>
</feature>
<reference evidence="13" key="3">
    <citation type="submission" date="2025-08" db="UniProtKB">
        <authorList>
            <consortium name="Ensembl"/>
        </authorList>
    </citation>
    <scope>IDENTIFICATION</scope>
</reference>
<evidence type="ECO:0000256" key="3">
    <source>
        <dbReference type="ARBA" id="ARBA00022723"/>
    </source>
</evidence>
<name>A0A3B1JTB4_ASTMX</name>
<dbReference type="SMART" id="SM00355">
    <property type="entry name" value="ZnF_C2H2"/>
    <property type="match status" value="5"/>
</dbReference>
<dbReference type="PROSITE" id="PS00028">
    <property type="entry name" value="ZINC_FINGER_C2H2_1"/>
    <property type="match status" value="4"/>
</dbReference>
<dbReference type="PROSITE" id="PS50157">
    <property type="entry name" value="ZINC_FINGER_C2H2_2"/>
    <property type="match status" value="4"/>
</dbReference>
<dbReference type="SUPFAM" id="SSF57667">
    <property type="entry name" value="beta-beta-alpha zinc fingers"/>
    <property type="match status" value="4"/>
</dbReference>
<keyword evidence="9" id="KW-0804">Transcription</keyword>
<reference evidence="14" key="2">
    <citation type="journal article" date="2014" name="Nat. Commun.">
        <title>The cavefish genome reveals candidate genes for eye loss.</title>
        <authorList>
            <person name="McGaugh S.E."/>
            <person name="Gross J.B."/>
            <person name="Aken B."/>
            <person name="Blin M."/>
            <person name="Borowsky R."/>
            <person name="Chalopin D."/>
            <person name="Hinaux H."/>
            <person name="Jeffery W.R."/>
            <person name="Keene A."/>
            <person name="Ma L."/>
            <person name="Minx P."/>
            <person name="Murphy D."/>
            <person name="O'Quin K.E."/>
            <person name="Retaux S."/>
            <person name="Rohner N."/>
            <person name="Searle S.M."/>
            <person name="Stahl B.A."/>
            <person name="Tabin C."/>
            <person name="Volff J.N."/>
            <person name="Yoshizawa M."/>
            <person name="Warren W.C."/>
        </authorList>
    </citation>
    <scope>NUCLEOTIDE SEQUENCE [LARGE SCALE GENOMIC DNA]</scope>
    <source>
        <strain evidence="14">female</strain>
    </source>
</reference>
<keyword evidence="8" id="KW-0238">DNA-binding</keyword>
<dbReference type="InterPro" id="IPR013087">
    <property type="entry name" value="Znf_C2H2_type"/>
</dbReference>
<sequence length="309" mass="35044">MASMQSLSVFVTERLTLAAQEIFKAVEVTVSEYHQEISRSRQENELLKRRLLEAGIDLYTGECARHALPASGCFPFCDVEFLPGSGNMSKEMKQFDPESLEMYGSQAKALGLSDGNLCVVCGRTFTSRALLKIHLRVHSGEKPYNCHFCDKNFRQSSHLSVHLRIHTGEKPYSCPTCGKRYSDRSAHAFTQRFLDDGRPRYRSLHPPAKVGGQANGQKQCRICGKSFSSSTHMKVHERVHSGERPYHCPYCGNTFKQNGHLQTHMRIHTGEMPFFCPKCGRRFKDQSVKNKHLYTKCFRPSSEMSPDGI</sequence>
<keyword evidence="14" id="KW-1185">Reference proteome</keyword>
<evidence type="ECO:0000256" key="11">
    <source>
        <dbReference type="PROSITE-ProRule" id="PRU00042"/>
    </source>
</evidence>
<evidence type="ECO:0000256" key="5">
    <source>
        <dbReference type="ARBA" id="ARBA00022771"/>
    </source>
</evidence>
<evidence type="ECO:0000313" key="13">
    <source>
        <dbReference type="Ensembl" id="ENSAMXP00000045080.1"/>
    </source>
</evidence>
<proteinExistence type="inferred from homology"/>
<evidence type="ECO:0000256" key="1">
    <source>
        <dbReference type="ARBA" id="ARBA00004123"/>
    </source>
</evidence>
<dbReference type="InterPro" id="IPR036236">
    <property type="entry name" value="Znf_C2H2_sf"/>
</dbReference>
<reference evidence="13" key="4">
    <citation type="submission" date="2025-09" db="UniProtKB">
        <authorList>
            <consortium name="Ensembl"/>
        </authorList>
    </citation>
    <scope>IDENTIFICATION</scope>
</reference>
<evidence type="ECO:0000256" key="10">
    <source>
        <dbReference type="ARBA" id="ARBA00023242"/>
    </source>
</evidence>
<dbReference type="GO" id="GO:0005634">
    <property type="term" value="C:nucleus"/>
    <property type="evidence" value="ECO:0007669"/>
    <property type="project" value="UniProtKB-SubCell"/>
</dbReference>
<dbReference type="AlphaFoldDB" id="A0A3B1JTB4"/>
<accession>A0A3B1JTB4</accession>
<evidence type="ECO:0000256" key="2">
    <source>
        <dbReference type="ARBA" id="ARBA00006991"/>
    </source>
</evidence>
<dbReference type="FunFam" id="3.30.160.60:FF:000176">
    <property type="entry name" value="zinc finger protein 70"/>
    <property type="match status" value="1"/>
</dbReference>
<organism evidence="13 14">
    <name type="scientific">Astyanax mexicanus</name>
    <name type="common">Blind cave fish</name>
    <name type="synonym">Astyanax fasciatus mexicanus</name>
    <dbReference type="NCBI Taxonomy" id="7994"/>
    <lineage>
        <taxon>Eukaryota</taxon>
        <taxon>Metazoa</taxon>
        <taxon>Chordata</taxon>
        <taxon>Craniata</taxon>
        <taxon>Vertebrata</taxon>
        <taxon>Euteleostomi</taxon>
        <taxon>Actinopterygii</taxon>
        <taxon>Neopterygii</taxon>
        <taxon>Teleostei</taxon>
        <taxon>Ostariophysi</taxon>
        <taxon>Characiformes</taxon>
        <taxon>Characoidei</taxon>
        <taxon>Acestrorhamphidae</taxon>
        <taxon>Acestrorhamphinae</taxon>
        <taxon>Astyanax</taxon>
    </lineage>
</organism>
<dbReference type="Proteomes" id="UP000018467">
    <property type="component" value="Unassembled WGS sequence"/>
</dbReference>
<dbReference type="Pfam" id="PF00096">
    <property type="entry name" value="zf-C2H2"/>
    <property type="match status" value="4"/>
</dbReference>
<dbReference type="FunFam" id="3.30.160.60:FF:000096">
    <property type="entry name" value="Zinc finger and BTB domain-containing protein 18 isoform 1"/>
    <property type="match status" value="1"/>
</dbReference>
<evidence type="ECO:0000256" key="4">
    <source>
        <dbReference type="ARBA" id="ARBA00022737"/>
    </source>
</evidence>
<dbReference type="FunFam" id="3.30.160.60:FF:001480">
    <property type="entry name" value="Si:cabz01071911.3"/>
    <property type="match status" value="1"/>
</dbReference>
<keyword evidence="5 11" id="KW-0863">Zinc-finger</keyword>
<dbReference type="GO" id="GO:0005737">
    <property type="term" value="C:cytoplasm"/>
    <property type="evidence" value="ECO:0007669"/>
    <property type="project" value="TreeGrafter"/>
</dbReference>
<evidence type="ECO:0000313" key="14">
    <source>
        <dbReference type="Proteomes" id="UP000018467"/>
    </source>
</evidence>
<dbReference type="InterPro" id="IPR050331">
    <property type="entry name" value="Zinc_finger"/>
</dbReference>
<protein>
    <submittedName>
        <fullName evidence="13">Zinc finger protein with KRAB and SCAN domains 4-like</fullName>
    </submittedName>
</protein>
<dbReference type="GO" id="GO:0045165">
    <property type="term" value="P:cell fate commitment"/>
    <property type="evidence" value="ECO:0007669"/>
    <property type="project" value="TreeGrafter"/>
</dbReference>
<dbReference type="PANTHER" id="PTHR16515">
    <property type="entry name" value="PR DOMAIN ZINC FINGER PROTEIN"/>
    <property type="match status" value="1"/>
</dbReference>
<dbReference type="GO" id="GO:0000978">
    <property type="term" value="F:RNA polymerase II cis-regulatory region sequence-specific DNA binding"/>
    <property type="evidence" value="ECO:0007669"/>
    <property type="project" value="TreeGrafter"/>
</dbReference>
<dbReference type="PANTHER" id="PTHR16515:SF68">
    <property type="entry name" value="PR DOMAIN ZINC FINGER PROTEIN 1"/>
    <property type="match status" value="1"/>
</dbReference>
<keyword evidence="4" id="KW-0677">Repeat</keyword>
<keyword evidence="3" id="KW-0479">Metal-binding</keyword>
<reference evidence="14" key="1">
    <citation type="submission" date="2013-03" db="EMBL/GenBank/DDBJ databases">
        <authorList>
            <person name="Jeffery W."/>
            <person name="Warren W."/>
            <person name="Wilson R.K."/>
        </authorList>
    </citation>
    <scope>NUCLEOTIDE SEQUENCE</scope>
    <source>
        <strain evidence="14">female</strain>
    </source>
</reference>
<dbReference type="FunFam" id="3.30.160.60:FF:002343">
    <property type="entry name" value="Zinc finger protein 33A"/>
    <property type="match status" value="1"/>
</dbReference>
<feature type="domain" description="C2H2-type" evidence="12">
    <location>
        <begin position="116"/>
        <end position="143"/>
    </location>
</feature>
<dbReference type="GO" id="GO:0008270">
    <property type="term" value="F:zinc ion binding"/>
    <property type="evidence" value="ECO:0007669"/>
    <property type="project" value="UniProtKB-KW"/>
</dbReference>
<feature type="domain" description="C2H2-type" evidence="12">
    <location>
        <begin position="218"/>
        <end position="245"/>
    </location>
</feature>
<comment type="subcellular location">
    <subcellularLocation>
        <location evidence="1">Nucleus</location>
    </subcellularLocation>
</comment>
<dbReference type="GO" id="GO:0003700">
    <property type="term" value="F:DNA-binding transcription factor activity"/>
    <property type="evidence" value="ECO:0007669"/>
    <property type="project" value="TreeGrafter"/>
</dbReference>